<evidence type="ECO:0000256" key="5">
    <source>
        <dbReference type="ARBA" id="ARBA00023002"/>
    </source>
</evidence>
<keyword evidence="5 6" id="KW-0560">Oxidoreductase</keyword>
<keyword evidence="4" id="KW-0288">FMN</keyword>
<evidence type="ECO:0000256" key="1">
    <source>
        <dbReference type="ARBA" id="ARBA00003535"/>
    </source>
</evidence>
<dbReference type="Gene3D" id="3.20.20.70">
    <property type="entry name" value="Aldolase class I"/>
    <property type="match status" value="1"/>
</dbReference>
<dbReference type="RefSeq" id="WP_066824565.1">
    <property type="nucleotide sequence ID" value="NZ_LTBA01000012.1"/>
</dbReference>
<name>A0A151B443_9CLOT</name>
<dbReference type="Pfam" id="PF03060">
    <property type="entry name" value="NMO"/>
    <property type="match status" value="1"/>
</dbReference>
<keyword evidence="6" id="KW-0503">Monooxygenase</keyword>
<dbReference type="AlphaFoldDB" id="A0A151B443"/>
<comment type="function">
    <text evidence="1">Nitronate monooxygenase that uses molecular oxygen to catalyze the oxidative denitrification of alkyl nitronates. Acts on propionate 3-nitronate (P3N), the presumed physiological substrate. Probably functions in the detoxification of P3N, a metabolic poison produced by plants and fungi as a defense mechanism.</text>
</comment>
<dbReference type="EMBL" id="LTBA01000012">
    <property type="protein sequence ID" value="KYH34694.1"/>
    <property type="molecule type" value="Genomic_DNA"/>
</dbReference>
<protein>
    <recommendedName>
        <fullName evidence="2">Probable nitronate monooxygenase</fullName>
    </recommendedName>
</protein>
<dbReference type="Proteomes" id="UP000075531">
    <property type="component" value="Unassembled WGS sequence"/>
</dbReference>
<evidence type="ECO:0000313" key="7">
    <source>
        <dbReference type="Proteomes" id="UP000075531"/>
    </source>
</evidence>
<dbReference type="SUPFAM" id="SSF51412">
    <property type="entry name" value="Inosine monophosphate dehydrogenase (IMPDH)"/>
    <property type="match status" value="1"/>
</dbReference>
<evidence type="ECO:0000256" key="3">
    <source>
        <dbReference type="ARBA" id="ARBA00022630"/>
    </source>
</evidence>
<dbReference type="GO" id="GO:0018580">
    <property type="term" value="F:nitronate monooxygenase activity"/>
    <property type="evidence" value="ECO:0007669"/>
    <property type="project" value="InterPro"/>
</dbReference>
<organism evidence="6 7">
    <name type="scientific">Clostridium tepidiprofundi DSM 19306</name>
    <dbReference type="NCBI Taxonomy" id="1121338"/>
    <lineage>
        <taxon>Bacteria</taxon>
        <taxon>Bacillati</taxon>
        <taxon>Bacillota</taxon>
        <taxon>Clostridia</taxon>
        <taxon>Eubacteriales</taxon>
        <taxon>Clostridiaceae</taxon>
        <taxon>Clostridium</taxon>
    </lineage>
</organism>
<dbReference type="STRING" id="1121338.CLTEP_14140"/>
<dbReference type="InterPro" id="IPR013785">
    <property type="entry name" value="Aldolase_TIM"/>
</dbReference>
<keyword evidence="3" id="KW-0285">Flavoprotein</keyword>
<accession>A0A151B443</accession>
<dbReference type="PATRIC" id="fig|1121338.3.peg.1448"/>
<dbReference type="CDD" id="cd04730">
    <property type="entry name" value="NPD_like"/>
    <property type="match status" value="1"/>
</dbReference>
<gene>
    <name evidence="6" type="ORF">CLTEP_14140</name>
</gene>
<dbReference type="InterPro" id="IPR004136">
    <property type="entry name" value="NMO"/>
</dbReference>
<evidence type="ECO:0000313" key="6">
    <source>
        <dbReference type="EMBL" id="KYH34694.1"/>
    </source>
</evidence>
<sequence>MKLPTLKIGNLIANIPIIQGGMGIGVSLSKLASAVANEGGIGVISAVQIGFREKDFEKNNKLANLRALANEIRKAKELSPKGIIGVNILVAANDYAELVKTAVKEKIDLIISGAGIPKDLPKYVKGTDTKAVPIVSSGKAAALIAKLWKRRYDYLPDAIIVEGPEAGGHLGFSEEALNKSPKPSLENILKEVITAIKPFEDNYNKTIPVIVAGGVYSGEDIAKFISLGAAGVQMATRFVATEECDAHINFKNAYVEAKEEDVKIIKSPVGMPGRAIKNAFVEKIEKINIPVRYCYNCLKTCNPATTPYCISRALINAVEGNVENGLIFAGSNVGLVDKITTVKELMSTLVDEAEKV</sequence>
<keyword evidence="7" id="KW-1185">Reference proteome</keyword>
<dbReference type="PANTHER" id="PTHR32332">
    <property type="entry name" value="2-NITROPROPANE DIOXYGENASE"/>
    <property type="match status" value="1"/>
</dbReference>
<dbReference type="PANTHER" id="PTHR32332:SF18">
    <property type="entry name" value="2-NITROPROPANE DIOXYGENASE"/>
    <property type="match status" value="1"/>
</dbReference>
<dbReference type="OrthoDB" id="9778912at2"/>
<comment type="caution">
    <text evidence="6">The sequence shown here is derived from an EMBL/GenBank/DDBJ whole genome shotgun (WGS) entry which is preliminary data.</text>
</comment>
<reference evidence="6 7" key="1">
    <citation type="submission" date="2016-02" db="EMBL/GenBank/DDBJ databases">
        <title>Genome sequence of Clostridium tepidiprofundi DSM 19306.</title>
        <authorList>
            <person name="Poehlein A."/>
            <person name="Daniel R."/>
        </authorList>
    </citation>
    <scope>NUCLEOTIDE SEQUENCE [LARGE SCALE GENOMIC DNA]</scope>
    <source>
        <strain evidence="6 7">DSM 19306</strain>
    </source>
</reference>
<proteinExistence type="predicted"/>
<evidence type="ECO:0000256" key="2">
    <source>
        <dbReference type="ARBA" id="ARBA00013457"/>
    </source>
</evidence>
<evidence type="ECO:0000256" key="4">
    <source>
        <dbReference type="ARBA" id="ARBA00022643"/>
    </source>
</evidence>